<dbReference type="InterPro" id="IPR029063">
    <property type="entry name" value="SAM-dependent_MTases_sf"/>
</dbReference>
<dbReference type="GO" id="GO:0016192">
    <property type="term" value="P:vesicle-mediated transport"/>
    <property type="evidence" value="ECO:0007669"/>
    <property type="project" value="TreeGrafter"/>
</dbReference>
<reference evidence="4" key="1">
    <citation type="journal article" date="2012" name="Proc. Natl. Acad. Sci. U.S.A.">
        <title>Antigenic diversity is generated by distinct evolutionary mechanisms in African trypanosome species.</title>
        <authorList>
            <person name="Jackson A.P."/>
            <person name="Berry A."/>
            <person name="Aslett M."/>
            <person name="Allison H.C."/>
            <person name="Burton P."/>
            <person name="Vavrova-Anderson J."/>
            <person name="Brown R."/>
            <person name="Browne H."/>
            <person name="Corton N."/>
            <person name="Hauser H."/>
            <person name="Gamble J."/>
            <person name="Gilderthorp R."/>
            <person name="Marcello L."/>
            <person name="McQuillan J."/>
            <person name="Otto T.D."/>
            <person name="Quail M.A."/>
            <person name="Sanders M.J."/>
            <person name="van Tonder A."/>
            <person name="Ginger M.L."/>
            <person name="Field M.C."/>
            <person name="Barry J.D."/>
            <person name="Hertz-Fowler C."/>
            <person name="Berriman M."/>
        </authorList>
    </citation>
    <scope>NUCLEOTIDE SEQUENCE</scope>
    <source>
        <strain evidence="4">IL3000</strain>
    </source>
</reference>
<dbReference type="AlphaFoldDB" id="G0UTW0"/>
<dbReference type="Gene3D" id="3.30.519.10">
    <property type="entry name" value="Guanine Nucleotide Dissociation Inhibitor, domain 2"/>
    <property type="match status" value="1"/>
</dbReference>
<sequence>MTETHDEDDQGLGDLFAAGDEAEPEYSIETMTVNRHELSLEGTTTAGFTPLLDSFDRSTDEVKASPRPELRPLNVHFRNKRHSLWGHKLWNAARYLVKRIDSGMINVRGKNVLELGAGLGLPSLAAYRNGARCVVVTDYADKDLLEILEMNVKANCTPDMVDADAADFLRQEADRLRATCMALRRQQQEENQDEETDRAHMCENEGDSSITTQCVVQPLIWGNAQHIRDALRYTRGAGFDILFLSDILFNHICNDALADTVVQLLRCNPGAAAYCAFSHHRAHKQVEDLMFFDKCAARGLSYEQIDEEDYPLMFPEDRGPEEIRRPVKVYRLRHRIDGAGVPLGVGQDSYDVVVQGTGMVECFVSAALARSGIRVLQCDAQSEYGGPFKTMNVNQFRNYIQQAPCDSQGGQNLSRTREGTNPDGTGCTDGVTDSVAEEDENAALISVDVMDTLDTRTQHRFLLDLLPTHYFSRGDTAVQLVESDMARYVDFQRCDSFAFLLRSDETTKGDDPPFRLQSVPLTRAQVFSAEHVGLMQKRRLMKFVKDVAAPLAEHLHAHNANTGEDDPARTVEQEISQLFLQEADLHPNETLGDLLYRKYALDRGTIDIITLLGQVEGSRKPDMLRAVDLVRQVLTSMGAYGGLTPFLFPLYGAAEVPQNMCRIAAVFNALFILRRSVSCIPRGTDVPVVEMSNRQRVKAKVIILPRTLVNVVTSGTTTTADNSDSTGAVCFSRVILVARKPLITWEALRSSGCSEGKSSTIITGAAKSAEESEVEEIPPLVAALCQVKPGVVVHIQQHSAASEQAPNNGTDVVVHFTVDNSHMTARALHQFVEQSFINSSPPSEVSVIAGGVGVERDALLFFASFIVDEREEALRSIVSSAKVGGISETTKAHPFAVEEFRKRQRLRDTDAGEEDDGCAIVAVPTLLHELMDSGAYLKAARQAYEAVVSKLRPRKEEAGEPKDYTFLERLPPVCSIGS</sequence>
<evidence type="ECO:0000256" key="3">
    <source>
        <dbReference type="SAM" id="MobiDB-lite"/>
    </source>
</evidence>
<dbReference type="InterPro" id="IPR036188">
    <property type="entry name" value="FAD/NAD-bd_sf"/>
</dbReference>
<evidence type="ECO:0000256" key="1">
    <source>
        <dbReference type="ARBA" id="ARBA00005593"/>
    </source>
</evidence>
<gene>
    <name evidence="4" type="ORF">TCIL3000_9_2210</name>
</gene>
<evidence type="ECO:0000256" key="2">
    <source>
        <dbReference type="SAM" id="Coils"/>
    </source>
</evidence>
<dbReference type="GO" id="GO:0005968">
    <property type="term" value="C:Rab-protein geranylgeranyltransferase complex"/>
    <property type="evidence" value="ECO:0007669"/>
    <property type="project" value="TreeGrafter"/>
</dbReference>
<organism evidence="4">
    <name type="scientific">Trypanosoma congolense (strain IL3000)</name>
    <dbReference type="NCBI Taxonomy" id="1068625"/>
    <lineage>
        <taxon>Eukaryota</taxon>
        <taxon>Discoba</taxon>
        <taxon>Euglenozoa</taxon>
        <taxon>Kinetoplastea</taxon>
        <taxon>Metakinetoplastina</taxon>
        <taxon>Trypanosomatida</taxon>
        <taxon>Trypanosomatidae</taxon>
        <taxon>Trypanosoma</taxon>
        <taxon>Nannomonas</taxon>
    </lineage>
</organism>
<dbReference type="PANTHER" id="PTHR11787">
    <property type="entry name" value="RAB GDP-DISSOCIATION INHIBITOR"/>
    <property type="match status" value="1"/>
</dbReference>
<dbReference type="Gene3D" id="3.50.50.60">
    <property type="entry name" value="FAD/NAD(P)-binding domain"/>
    <property type="match status" value="1"/>
</dbReference>
<comment type="similarity">
    <text evidence="1">Belongs to the Rab GDI family.</text>
</comment>
<dbReference type="GO" id="GO:0005092">
    <property type="term" value="F:GDP-dissociation inhibitor activity"/>
    <property type="evidence" value="ECO:0007669"/>
    <property type="project" value="InterPro"/>
</dbReference>
<dbReference type="Pfam" id="PF10294">
    <property type="entry name" value="Methyltransf_16"/>
    <property type="match status" value="1"/>
</dbReference>
<dbReference type="PANTHER" id="PTHR11787:SF4">
    <property type="entry name" value="CHM, RAB ESCORT PROTEIN 1"/>
    <property type="match status" value="1"/>
</dbReference>
<dbReference type="FunFam" id="3.40.50.150:FF:000654">
    <property type="entry name" value="Rab geranylgeranyl transferase component A, putative"/>
    <property type="match status" value="1"/>
</dbReference>
<feature type="coiled-coil region" evidence="2">
    <location>
        <begin position="166"/>
        <end position="205"/>
    </location>
</feature>
<accession>G0UTW0</accession>
<dbReference type="InterPro" id="IPR018203">
    <property type="entry name" value="GDP_dissociation_inhibitor"/>
</dbReference>
<feature type="region of interest" description="Disordered" evidence="3">
    <location>
        <begin position="406"/>
        <end position="427"/>
    </location>
</feature>
<dbReference type="PRINTS" id="PR00891">
    <property type="entry name" value="RABGDIREP"/>
</dbReference>
<protein>
    <submittedName>
        <fullName evidence="4">Putative Rab geranylgeranyl transferase component A</fullName>
    </submittedName>
</protein>
<dbReference type="SUPFAM" id="SSF51905">
    <property type="entry name" value="FAD/NAD(P)-binding domain"/>
    <property type="match status" value="1"/>
</dbReference>
<dbReference type="EMBL" id="HE575322">
    <property type="protein sequence ID" value="CCC92824.1"/>
    <property type="molecule type" value="Genomic_DNA"/>
</dbReference>
<dbReference type="Gene3D" id="1.10.405.10">
    <property type="entry name" value="Guanine Nucleotide Dissociation Inhibitor, domain 1"/>
    <property type="match status" value="1"/>
</dbReference>
<keyword evidence="4" id="KW-0808">Transferase</keyword>
<dbReference type="GO" id="GO:0007264">
    <property type="term" value="P:small GTPase-mediated signal transduction"/>
    <property type="evidence" value="ECO:0007669"/>
    <property type="project" value="InterPro"/>
</dbReference>
<dbReference type="GO" id="GO:0005634">
    <property type="term" value="C:nucleus"/>
    <property type="evidence" value="ECO:0007669"/>
    <property type="project" value="TreeGrafter"/>
</dbReference>
<evidence type="ECO:0000313" key="4">
    <source>
        <dbReference type="EMBL" id="CCC92824.1"/>
    </source>
</evidence>
<dbReference type="Gene3D" id="3.40.50.150">
    <property type="entry name" value="Vaccinia Virus protein VP39"/>
    <property type="match status" value="1"/>
</dbReference>
<dbReference type="SUPFAM" id="SSF53335">
    <property type="entry name" value="S-adenosyl-L-methionine-dependent methyltransferases"/>
    <property type="match status" value="1"/>
</dbReference>
<dbReference type="Pfam" id="PF00996">
    <property type="entry name" value="GDI"/>
    <property type="match status" value="2"/>
</dbReference>
<dbReference type="GO" id="GO:0005829">
    <property type="term" value="C:cytosol"/>
    <property type="evidence" value="ECO:0007669"/>
    <property type="project" value="TreeGrafter"/>
</dbReference>
<proteinExistence type="inferred from homology"/>
<keyword evidence="2" id="KW-0175">Coiled coil</keyword>
<dbReference type="VEuPathDB" id="TriTrypDB:TcIL3000_9_2210"/>
<dbReference type="InterPro" id="IPR019410">
    <property type="entry name" value="Methyltransf_16"/>
</dbReference>
<dbReference type="GO" id="GO:0016740">
    <property type="term" value="F:transferase activity"/>
    <property type="evidence" value="ECO:0007669"/>
    <property type="project" value="UniProtKB-KW"/>
</dbReference>
<name>G0UTW0_TRYCI</name>